<name>A0A2T6C630_9FLAO</name>
<evidence type="ECO:0000256" key="2">
    <source>
        <dbReference type="ARBA" id="ARBA00012438"/>
    </source>
</evidence>
<dbReference type="InterPro" id="IPR035965">
    <property type="entry name" value="PAS-like_dom_sf"/>
</dbReference>
<dbReference type="OrthoDB" id="9811889at2"/>
<dbReference type="InterPro" id="IPR036097">
    <property type="entry name" value="HisK_dim/P_sf"/>
</dbReference>
<organism evidence="9 10">
    <name type="scientific">Kordia periserrulae</name>
    <dbReference type="NCBI Taxonomy" id="701523"/>
    <lineage>
        <taxon>Bacteria</taxon>
        <taxon>Pseudomonadati</taxon>
        <taxon>Bacteroidota</taxon>
        <taxon>Flavobacteriia</taxon>
        <taxon>Flavobacteriales</taxon>
        <taxon>Flavobacteriaceae</taxon>
        <taxon>Kordia</taxon>
    </lineage>
</organism>
<dbReference type="Pfam" id="PF13185">
    <property type="entry name" value="GAF_2"/>
    <property type="match status" value="1"/>
</dbReference>
<dbReference type="InterPro" id="IPR003661">
    <property type="entry name" value="HisK_dim/P_dom"/>
</dbReference>
<dbReference type="SMART" id="SM00065">
    <property type="entry name" value="GAF"/>
    <property type="match status" value="1"/>
</dbReference>
<reference evidence="9 10" key="1">
    <citation type="submission" date="2018-04" db="EMBL/GenBank/DDBJ databases">
        <title>Genomic Encyclopedia of Archaeal and Bacterial Type Strains, Phase II (KMG-II): from individual species to whole genera.</title>
        <authorList>
            <person name="Goeker M."/>
        </authorList>
    </citation>
    <scope>NUCLEOTIDE SEQUENCE [LARGE SCALE GENOMIC DNA]</scope>
    <source>
        <strain evidence="9 10">DSM 25731</strain>
    </source>
</reference>
<protein>
    <recommendedName>
        <fullName evidence="2">histidine kinase</fullName>
        <ecNumber evidence="2">2.7.13.3</ecNumber>
    </recommendedName>
</protein>
<dbReference type="InterPro" id="IPR005467">
    <property type="entry name" value="His_kinase_dom"/>
</dbReference>
<dbReference type="InterPro" id="IPR001610">
    <property type="entry name" value="PAC"/>
</dbReference>
<dbReference type="PROSITE" id="PS50109">
    <property type="entry name" value="HIS_KIN"/>
    <property type="match status" value="1"/>
</dbReference>
<dbReference type="InterPro" id="IPR036890">
    <property type="entry name" value="HATPase_C_sf"/>
</dbReference>
<proteinExistence type="predicted"/>
<dbReference type="AlphaFoldDB" id="A0A2T6C630"/>
<evidence type="ECO:0000256" key="6">
    <source>
        <dbReference type="SAM" id="Coils"/>
    </source>
</evidence>
<dbReference type="Gene3D" id="3.30.565.10">
    <property type="entry name" value="Histidine kinase-like ATPase, C-terminal domain"/>
    <property type="match status" value="1"/>
</dbReference>
<dbReference type="Pfam" id="PF13426">
    <property type="entry name" value="PAS_9"/>
    <property type="match status" value="2"/>
</dbReference>
<dbReference type="EMBL" id="QBKT01000001">
    <property type="protein sequence ID" value="PTX63745.1"/>
    <property type="molecule type" value="Genomic_DNA"/>
</dbReference>
<dbReference type="SUPFAM" id="SSF47384">
    <property type="entry name" value="Homodimeric domain of signal transducing histidine kinase"/>
    <property type="match status" value="1"/>
</dbReference>
<dbReference type="Pfam" id="PF02518">
    <property type="entry name" value="HATPase_c"/>
    <property type="match status" value="1"/>
</dbReference>
<dbReference type="Proteomes" id="UP000244090">
    <property type="component" value="Unassembled WGS sequence"/>
</dbReference>
<feature type="domain" description="Histidine kinase" evidence="7">
    <location>
        <begin position="480"/>
        <end position="688"/>
    </location>
</feature>
<dbReference type="FunFam" id="3.30.565.10:FF:000006">
    <property type="entry name" value="Sensor histidine kinase WalK"/>
    <property type="match status" value="1"/>
</dbReference>
<dbReference type="PRINTS" id="PR00344">
    <property type="entry name" value="BCTRLSENSOR"/>
</dbReference>
<keyword evidence="4" id="KW-0808">Transferase</keyword>
<dbReference type="SMART" id="SM00387">
    <property type="entry name" value="HATPase_c"/>
    <property type="match status" value="1"/>
</dbReference>
<dbReference type="Gene3D" id="3.30.450.40">
    <property type="match status" value="1"/>
</dbReference>
<dbReference type="InterPro" id="IPR003594">
    <property type="entry name" value="HATPase_dom"/>
</dbReference>
<evidence type="ECO:0000313" key="10">
    <source>
        <dbReference type="Proteomes" id="UP000244090"/>
    </source>
</evidence>
<dbReference type="InterPro" id="IPR052162">
    <property type="entry name" value="Sensor_kinase/Photoreceptor"/>
</dbReference>
<dbReference type="InterPro" id="IPR000700">
    <property type="entry name" value="PAS-assoc_C"/>
</dbReference>
<dbReference type="SUPFAM" id="SSF55785">
    <property type="entry name" value="PYP-like sensor domain (PAS domain)"/>
    <property type="match status" value="2"/>
</dbReference>
<dbReference type="RefSeq" id="WP_108113122.1">
    <property type="nucleotide sequence ID" value="NZ_QBKT01000001.1"/>
</dbReference>
<feature type="domain" description="PAC" evidence="8">
    <location>
        <begin position="116"/>
        <end position="168"/>
    </location>
</feature>
<dbReference type="Pfam" id="PF00512">
    <property type="entry name" value="HisKA"/>
    <property type="match status" value="1"/>
</dbReference>
<evidence type="ECO:0000256" key="3">
    <source>
        <dbReference type="ARBA" id="ARBA00022553"/>
    </source>
</evidence>
<dbReference type="InterPro" id="IPR029016">
    <property type="entry name" value="GAF-like_dom_sf"/>
</dbReference>
<comment type="catalytic activity">
    <reaction evidence="1">
        <text>ATP + protein L-histidine = ADP + protein N-phospho-L-histidine.</text>
        <dbReference type="EC" id="2.7.13.3"/>
    </reaction>
</comment>
<gene>
    <name evidence="9" type="ORF">C8N46_101350</name>
</gene>
<keyword evidence="10" id="KW-1185">Reference proteome</keyword>
<keyword evidence="5" id="KW-0418">Kinase</keyword>
<dbReference type="PANTHER" id="PTHR43304">
    <property type="entry name" value="PHYTOCHROME-LIKE PROTEIN CPH1"/>
    <property type="match status" value="1"/>
</dbReference>
<dbReference type="EC" id="2.7.13.3" evidence="2"/>
<dbReference type="SMART" id="SM00388">
    <property type="entry name" value="HisKA"/>
    <property type="match status" value="1"/>
</dbReference>
<dbReference type="SUPFAM" id="SSF55781">
    <property type="entry name" value="GAF domain-like"/>
    <property type="match status" value="1"/>
</dbReference>
<evidence type="ECO:0000256" key="5">
    <source>
        <dbReference type="ARBA" id="ARBA00022777"/>
    </source>
</evidence>
<dbReference type="NCBIfam" id="TIGR00229">
    <property type="entry name" value="sensory_box"/>
    <property type="match status" value="2"/>
</dbReference>
<accession>A0A2T6C630</accession>
<dbReference type="InterPro" id="IPR000014">
    <property type="entry name" value="PAS"/>
</dbReference>
<dbReference type="InterPro" id="IPR003018">
    <property type="entry name" value="GAF"/>
</dbReference>
<dbReference type="SMART" id="SM00086">
    <property type="entry name" value="PAC"/>
    <property type="match status" value="2"/>
</dbReference>
<sequence length="688" mass="78953">MKDTIQALEEALQNEKRAREKAEELLLHRTSELLELREALKVKTREYDMFFDNILDAFIVINPSTGNVIKMNDAAVKLFGYDIKKEPFNLVNIIYKDDFAYAMNSFAQLIQDGTFPNYEARVYTKDKQVKWVQVNSSLIYNEEGQIVGAQGIVRDITESKENAVNFEEQREQLAAIVDNSTLGIVLAQDRKIIKTNKAFEQLIQYSEEELLGLPIESLSFEDGHEESRGLYKQMVDKEIDHYSLQERYRRKDGTSFLSKTNVTGVRDGNGKIKYQLAFVEDITAKHKRRVMLDTLNNLTRSFIGKLTIHDIAWEIANVAAHDLEFEDCVVYLVNKEEKVLEQIAAYGAKVDENKQIVNKIYIPFGKGIVGHVAETGKPELIQDTSKDNRYVVDDKRRLSELAVPIIINDEVIGVIDSENSSKNFFTKEHLRLLVNVANLVSIQLTNANNLERRIAAESENKELLENLKRSNKELRDFAHIVSHDLKSPLRSINALISWFQEDYEHVLDAEAVETFDKLNNKLEQMDALIDGILRYSSVNDKNILAVQKVHIEEVLEEIKTILYIPEHIQFIYPDNLPTINADKTRIKQLFQNLISNAINYIDKEEGKIEVKFTELKTYWKFSISDNGVGISEAYHDKIFKIFQTLDKKGKSTGIGLSIVKKIIELYNGTISLESKEGKGTTFFFKLKK</sequence>
<evidence type="ECO:0000256" key="4">
    <source>
        <dbReference type="ARBA" id="ARBA00022679"/>
    </source>
</evidence>
<dbReference type="Gene3D" id="1.10.287.130">
    <property type="match status" value="1"/>
</dbReference>
<keyword evidence="3" id="KW-0597">Phosphoprotein</keyword>
<dbReference type="PANTHER" id="PTHR43304:SF1">
    <property type="entry name" value="PAC DOMAIN-CONTAINING PROTEIN"/>
    <property type="match status" value="1"/>
</dbReference>
<dbReference type="Gene3D" id="3.30.450.20">
    <property type="entry name" value="PAS domain"/>
    <property type="match status" value="2"/>
</dbReference>
<dbReference type="InterPro" id="IPR004358">
    <property type="entry name" value="Sig_transdc_His_kin-like_C"/>
</dbReference>
<dbReference type="SMART" id="SM00091">
    <property type="entry name" value="PAS"/>
    <property type="match status" value="2"/>
</dbReference>
<feature type="domain" description="PAC" evidence="8">
    <location>
        <begin position="242"/>
        <end position="294"/>
    </location>
</feature>
<dbReference type="SUPFAM" id="SSF55874">
    <property type="entry name" value="ATPase domain of HSP90 chaperone/DNA topoisomerase II/histidine kinase"/>
    <property type="match status" value="1"/>
</dbReference>
<dbReference type="CDD" id="cd00082">
    <property type="entry name" value="HisKA"/>
    <property type="match status" value="1"/>
</dbReference>
<evidence type="ECO:0000313" key="9">
    <source>
        <dbReference type="EMBL" id="PTX63745.1"/>
    </source>
</evidence>
<feature type="coiled-coil region" evidence="6">
    <location>
        <begin position="1"/>
        <end position="28"/>
    </location>
</feature>
<evidence type="ECO:0000259" key="7">
    <source>
        <dbReference type="PROSITE" id="PS50109"/>
    </source>
</evidence>
<dbReference type="PROSITE" id="PS50113">
    <property type="entry name" value="PAC"/>
    <property type="match status" value="2"/>
</dbReference>
<dbReference type="GO" id="GO:0000155">
    <property type="term" value="F:phosphorelay sensor kinase activity"/>
    <property type="evidence" value="ECO:0007669"/>
    <property type="project" value="InterPro"/>
</dbReference>
<evidence type="ECO:0000259" key="8">
    <source>
        <dbReference type="PROSITE" id="PS50113"/>
    </source>
</evidence>
<dbReference type="CDD" id="cd00130">
    <property type="entry name" value="PAS"/>
    <property type="match status" value="2"/>
</dbReference>
<evidence type="ECO:0000256" key="1">
    <source>
        <dbReference type="ARBA" id="ARBA00000085"/>
    </source>
</evidence>
<keyword evidence="6" id="KW-0175">Coiled coil</keyword>
<comment type="caution">
    <text evidence="9">The sequence shown here is derived from an EMBL/GenBank/DDBJ whole genome shotgun (WGS) entry which is preliminary data.</text>
</comment>